<organism evidence="3 4">
    <name type="scientific">Paenibacillus cellulosilyticus</name>
    <dbReference type="NCBI Taxonomy" id="375489"/>
    <lineage>
        <taxon>Bacteria</taxon>
        <taxon>Bacillati</taxon>
        <taxon>Bacillota</taxon>
        <taxon>Bacilli</taxon>
        <taxon>Bacillales</taxon>
        <taxon>Paenibacillaceae</taxon>
        <taxon>Paenibacillus</taxon>
    </lineage>
</organism>
<dbReference type="NCBIfam" id="NF040628">
    <property type="entry name" value="GT-D_rel"/>
    <property type="match status" value="1"/>
</dbReference>
<comment type="caution">
    <text evidence="3">The sequence shown here is derived from an EMBL/GenBank/DDBJ whole genome shotgun (WGS) entry which is preliminary data.</text>
</comment>
<dbReference type="Proteomes" id="UP000246635">
    <property type="component" value="Unassembled WGS sequence"/>
</dbReference>
<dbReference type="EMBL" id="QGTQ01000002">
    <property type="protein sequence ID" value="PWW07356.1"/>
    <property type="molecule type" value="Genomic_DNA"/>
</dbReference>
<dbReference type="InterPro" id="IPR055171">
    <property type="entry name" value="GT-D-like"/>
</dbReference>
<evidence type="ECO:0000313" key="4">
    <source>
        <dbReference type="Proteomes" id="UP000246635"/>
    </source>
</evidence>
<sequence length="381" mass="41848">MVPRHTKTALAPRKTARPSVLPVRRTPARTGVGVIRRKSRRGSLWTGTHNRKRSLQGQRRRAYGRRMLNREKLLAEMPGTFNPEQQQLPSMVAPPVIPLSEQLQDRRMAQAEEQAREDEIFAAGEELYEKAIPYGVILPDFSLQDVIAAGVERLLPLGIRLTNTTEVYTELENAIRDRTPYSIVRLGDGELMALAQDIVMPAEQTAAQATFLPYAGVTPPDIASRNLLANAVRQATIVGVPLSRRKQFQPLLYPVLRGHHLDIRSMRLTTSTINYALYQEGLLQRLLQGKSLLLIGNASPALAELLLARGYRVTGVIAPVRGMADVDRVVMETGSAEFDLALVAAGIPAVVIASRIAVELGKAALDFGHLADGIIKGELTI</sequence>
<feature type="region of interest" description="Disordered" evidence="1">
    <location>
        <begin position="39"/>
        <end position="61"/>
    </location>
</feature>
<keyword evidence="4" id="KW-1185">Reference proteome</keyword>
<evidence type="ECO:0000256" key="1">
    <source>
        <dbReference type="SAM" id="MobiDB-lite"/>
    </source>
</evidence>
<reference evidence="3 4" key="1">
    <citation type="submission" date="2018-05" db="EMBL/GenBank/DDBJ databases">
        <title>Genomic Encyclopedia of Type Strains, Phase III (KMG-III): the genomes of soil and plant-associated and newly described type strains.</title>
        <authorList>
            <person name="Whitman W."/>
        </authorList>
    </citation>
    <scope>NUCLEOTIDE SEQUENCE [LARGE SCALE GENOMIC DNA]</scope>
    <source>
        <strain evidence="3 4">CECT 5696</strain>
    </source>
</reference>
<proteinExistence type="predicted"/>
<evidence type="ECO:0000259" key="2">
    <source>
        <dbReference type="Pfam" id="PF22882"/>
    </source>
</evidence>
<protein>
    <recommendedName>
        <fullName evidence="2">GT-D fold-like domain-containing protein</fullName>
    </recommendedName>
</protein>
<accession>A0A2V2Z7L3</accession>
<feature type="domain" description="GT-D fold-like" evidence="2">
    <location>
        <begin position="163"/>
        <end position="373"/>
    </location>
</feature>
<dbReference type="RefSeq" id="WP_245946516.1">
    <property type="nucleotide sequence ID" value="NZ_CP054612.1"/>
</dbReference>
<evidence type="ECO:0000313" key="3">
    <source>
        <dbReference type="EMBL" id="PWW07356.1"/>
    </source>
</evidence>
<feature type="compositionally biased region" description="Basic residues" evidence="1">
    <location>
        <begin position="49"/>
        <end position="61"/>
    </location>
</feature>
<dbReference type="AlphaFoldDB" id="A0A2V2Z7L3"/>
<dbReference type="InterPro" id="IPR049785">
    <property type="entry name" value="GT-D-like_firm"/>
</dbReference>
<name>A0A2V2Z7L3_9BACL</name>
<dbReference type="Pfam" id="PF22882">
    <property type="entry name" value="GT-D-like"/>
    <property type="match status" value="1"/>
</dbReference>
<gene>
    <name evidence="3" type="ORF">DFQ01_102248</name>
</gene>